<sequence>MSQQAETSQTATAASPVALPREIVANAADIVMAELLALHDHRNKQYWQKAMHVIWEQLTRVRPLVEELPSKFTIPTHLIAAEMVMRDPVVLTAVKEWPDFDKIRDATDADVADHPWYQIGRPVNKGKGRAAPTGTWPRSRRPPKRTRSVAASDADVSTATAGASASCGRSIAGLATPAAGYIPVAEEDRCDRCTEKNLPCAVKPGSACWQCSCRKYRCSIFAGVKAARSQSRRPRSRTVTEASDGAVERPQTVAANRPPSRHRPQSPSPGPSATISSEPTTPARQTRKRRAATRGKVSPPFPSIRYSYSSLT</sequence>
<dbReference type="HOGENOM" id="CLU_042834_0_0_1"/>
<reference evidence="2 3" key="1">
    <citation type="submission" date="2014-04" db="EMBL/GenBank/DDBJ databases">
        <authorList>
            <consortium name="DOE Joint Genome Institute"/>
            <person name="Kuo A."/>
            <person name="Kohler A."/>
            <person name="Costa M.D."/>
            <person name="Nagy L.G."/>
            <person name="Floudas D."/>
            <person name="Copeland A."/>
            <person name="Barry K.W."/>
            <person name="Cichocki N."/>
            <person name="Veneault-Fourrey C."/>
            <person name="LaButti K."/>
            <person name="Lindquist E.A."/>
            <person name="Lipzen A."/>
            <person name="Lundell T."/>
            <person name="Morin E."/>
            <person name="Murat C."/>
            <person name="Sun H."/>
            <person name="Tunlid A."/>
            <person name="Henrissat B."/>
            <person name="Grigoriev I.V."/>
            <person name="Hibbett D.S."/>
            <person name="Martin F."/>
            <person name="Nordberg H.P."/>
            <person name="Cantor M.N."/>
            <person name="Hua S.X."/>
        </authorList>
    </citation>
    <scope>NUCLEOTIDE SEQUENCE [LARGE SCALE GENOMIC DNA]</scope>
    <source>
        <strain evidence="2 3">Marx 270</strain>
    </source>
</reference>
<gene>
    <name evidence="2" type="ORF">M404DRAFT_27875</name>
</gene>
<feature type="region of interest" description="Disordered" evidence="1">
    <location>
        <begin position="122"/>
        <end position="155"/>
    </location>
</feature>
<evidence type="ECO:0000313" key="3">
    <source>
        <dbReference type="Proteomes" id="UP000054217"/>
    </source>
</evidence>
<keyword evidence="3" id="KW-1185">Reference proteome</keyword>
<organism evidence="2 3">
    <name type="scientific">Pisolithus tinctorius Marx 270</name>
    <dbReference type="NCBI Taxonomy" id="870435"/>
    <lineage>
        <taxon>Eukaryota</taxon>
        <taxon>Fungi</taxon>
        <taxon>Dikarya</taxon>
        <taxon>Basidiomycota</taxon>
        <taxon>Agaricomycotina</taxon>
        <taxon>Agaricomycetes</taxon>
        <taxon>Agaricomycetidae</taxon>
        <taxon>Boletales</taxon>
        <taxon>Sclerodermatineae</taxon>
        <taxon>Pisolithaceae</taxon>
        <taxon>Pisolithus</taxon>
    </lineage>
</organism>
<reference evidence="3" key="2">
    <citation type="submission" date="2015-01" db="EMBL/GenBank/DDBJ databases">
        <title>Evolutionary Origins and Diversification of the Mycorrhizal Mutualists.</title>
        <authorList>
            <consortium name="DOE Joint Genome Institute"/>
            <consortium name="Mycorrhizal Genomics Consortium"/>
            <person name="Kohler A."/>
            <person name="Kuo A."/>
            <person name="Nagy L.G."/>
            <person name="Floudas D."/>
            <person name="Copeland A."/>
            <person name="Barry K.W."/>
            <person name="Cichocki N."/>
            <person name="Veneault-Fourrey C."/>
            <person name="LaButti K."/>
            <person name="Lindquist E.A."/>
            <person name="Lipzen A."/>
            <person name="Lundell T."/>
            <person name="Morin E."/>
            <person name="Murat C."/>
            <person name="Riley R."/>
            <person name="Ohm R."/>
            <person name="Sun H."/>
            <person name="Tunlid A."/>
            <person name="Henrissat B."/>
            <person name="Grigoriev I.V."/>
            <person name="Hibbett D.S."/>
            <person name="Martin F."/>
        </authorList>
    </citation>
    <scope>NUCLEOTIDE SEQUENCE [LARGE SCALE GENOMIC DNA]</scope>
    <source>
        <strain evidence="3">Marx 270</strain>
    </source>
</reference>
<evidence type="ECO:0000313" key="2">
    <source>
        <dbReference type="EMBL" id="KIO02240.1"/>
    </source>
</evidence>
<dbReference type="InParanoid" id="A0A0C3NMY8"/>
<accession>A0A0C3NMY8</accession>
<feature type="compositionally biased region" description="Basic residues" evidence="1">
    <location>
        <begin position="138"/>
        <end position="147"/>
    </location>
</feature>
<proteinExistence type="predicted"/>
<dbReference type="STRING" id="870435.A0A0C3NMY8"/>
<dbReference type="Proteomes" id="UP000054217">
    <property type="component" value="Unassembled WGS sequence"/>
</dbReference>
<protein>
    <submittedName>
        <fullName evidence="2">Uncharacterized protein</fullName>
    </submittedName>
</protein>
<evidence type="ECO:0000256" key="1">
    <source>
        <dbReference type="SAM" id="MobiDB-lite"/>
    </source>
</evidence>
<dbReference type="AlphaFoldDB" id="A0A0C3NMY8"/>
<dbReference type="EMBL" id="KN831982">
    <property type="protein sequence ID" value="KIO02240.1"/>
    <property type="molecule type" value="Genomic_DNA"/>
</dbReference>
<feature type="region of interest" description="Disordered" evidence="1">
    <location>
        <begin position="227"/>
        <end position="312"/>
    </location>
</feature>
<name>A0A0C3NMY8_PISTI</name>